<comment type="caution">
    <text evidence="3">The sequence shown here is derived from an EMBL/GenBank/DDBJ whole genome shotgun (WGS) entry which is preliminary data.</text>
</comment>
<organism evidence="3 4">
    <name type="scientific">Polyplosphaeria fusca</name>
    <dbReference type="NCBI Taxonomy" id="682080"/>
    <lineage>
        <taxon>Eukaryota</taxon>
        <taxon>Fungi</taxon>
        <taxon>Dikarya</taxon>
        <taxon>Ascomycota</taxon>
        <taxon>Pezizomycotina</taxon>
        <taxon>Dothideomycetes</taxon>
        <taxon>Pleosporomycetidae</taxon>
        <taxon>Pleosporales</taxon>
        <taxon>Tetraplosphaeriaceae</taxon>
        <taxon>Polyplosphaeria</taxon>
    </lineage>
</organism>
<evidence type="ECO:0000256" key="2">
    <source>
        <dbReference type="SAM" id="Phobius"/>
    </source>
</evidence>
<name>A0A9P4V001_9PLEO</name>
<evidence type="ECO:0000313" key="3">
    <source>
        <dbReference type="EMBL" id="KAF2731656.1"/>
    </source>
</evidence>
<evidence type="ECO:0000313" key="4">
    <source>
        <dbReference type="Proteomes" id="UP000799444"/>
    </source>
</evidence>
<gene>
    <name evidence="3" type="ORF">EJ04DRAFT_363911</name>
</gene>
<sequence length="161" mass="17482">MCMAFAAAAAAADEDEDDGETTATRADAAEAEPPFSRLGFVRHRHRGTFNGGWGSQQHQQQRASDVVLVVHVLVLVLVLVVLVATRASRKHSASHATRGGLEALSNQRRLTPRRDSGSVGVSVRDTRYPYPATPLHLQGWSGLRRRPWWSSAGAMPVSCQS</sequence>
<accession>A0A9P4V001</accession>
<proteinExistence type="predicted"/>
<protein>
    <submittedName>
        <fullName evidence="3">Uncharacterized protein</fullName>
    </submittedName>
</protein>
<evidence type="ECO:0000256" key="1">
    <source>
        <dbReference type="SAM" id="MobiDB-lite"/>
    </source>
</evidence>
<feature type="region of interest" description="Disordered" evidence="1">
    <location>
        <begin position="92"/>
        <end position="122"/>
    </location>
</feature>
<keyword evidence="2" id="KW-0472">Membrane</keyword>
<keyword evidence="2" id="KW-0812">Transmembrane</keyword>
<keyword evidence="4" id="KW-1185">Reference proteome</keyword>
<feature type="transmembrane region" description="Helical" evidence="2">
    <location>
        <begin position="66"/>
        <end position="85"/>
    </location>
</feature>
<dbReference type="Proteomes" id="UP000799444">
    <property type="component" value="Unassembled WGS sequence"/>
</dbReference>
<reference evidence="3" key="1">
    <citation type="journal article" date="2020" name="Stud. Mycol.">
        <title>101 Dothideomycetes genomes: a test case for predicting lifestyles and emergence of pathogens.</title>
        <authorList>
            <person name="Haridas S."/>
            <person name="Albert R."/>
            <person name="Binder M."/>
            <person name="Bloem J."/>
            <person name="Labutti K."/>
            <person name="Salamov A."/>
            <person name="Andreopoulos B."/>
            <person name="Baker S."/>
            <person name="Barry K."/>
            <person name="Bills G."/>
            <person name="Bluhm B."/>
            <person name="Cannon C."/>
            <person name="Castanera R."/>
            <person name="Culley D."/>
            <person name="Daum C."/>
            <person name="Ezra D."/>
            <person name="Gonzalez J."/>
            <person name="Henrissat B."/>
            <person name="Kuo A."/>
            <person name="Liang C."/>
            <person name="Lipzen A."/>
            <person name="Lutzoni F."/>
            <person name="Magnuson J."/>
            <person name="Mondo S."/>
            <person name="Nolan M."/>
            <person name="Ohm R."/>
            <person name="Pangilinan J."/>
            <person name="Park H.-J."/>
            <person name="Ramirez L."/>
            <person name="Alfaro M."/>
            <person name="Sun H."/>
            <person name="Tritt A."/>
            <person name="Yoshinaga Y."/>
            <person name="Zwiers L.-H."/>
            <person name="Turgeon B."/>
            <person name="Goodwin S."/>
            <person name="Spatafora J."/>
            <person name="Crous P."/>
            <person name="Grigoriev I."/>
        </authorList>
    </citation>
    <scope>NUCLEOTIDE SEQUENCE</scope>
    <source>
        <strain evidence="3">CBS 125425</strain>
    </source>
</reference>
<dbReference type="EMBL" id="ML996191">
    <property type="protein sequence ID" value="KAF2731656.1"/>
    <property type="molecule type" value="Genomic_DNA"/>
</dbReference>
<dbReference type="AlphaFoldDB" id="A0A9P4V001"/>
<keyword evidence="2" id="KW-1133">Transmembrane helix</keyword>